<reference evidence="2 3" key="1">
    <citation type="submission" date="2018-08" db="EMBL/GenBank/DDBJ databases">
        <title>Sequencing the genomes of 1000 actinobacteria strains.</title>
        <authorList>
            <person name="Klenk H.-P."/>
        </authorList>
    </citation>
    <scope>NUCLEOTIDE SEQUENCE [LARGE SCALE GENOMIC DNA]</scope>
    <source>
        <strain evidence="2 3">DSM 22891</strain>
    </source>
</reference>
<evidence type="ECO:0000313" key="2">
    <source>
        <dbReference type="EMBL" id="REF36462.1"/>
    </source>
</evidence>
<feature type="region of interest" description="Disordered" evidence="1">
    <location>
        <begin position="113"/>
        <end position="144"/>
    </location>
</feature>
<gene>
    <name evidence="2" type="ORF">DFJ64_1870</name>
</gene>
<protein>
    <submittedName>
        <fullName evidence="2">Uncharacterized protein</fullName>
    </submittedName>
</protein>
<organism evidence="2 3">
    <name type="scientific">Thermasporomyces composti</name>
    <dbReference type="NCBI Taxonomy" id="696763"/>
    <lineage>
        <taxon>Bacteria</taxon>
        <taxon>Bacillati</taxon>
        <taxon>Actinomycetota</taxon>
        <taxon>Actinomycetes</taxon>
        <taxon>Propionibacteriales</taxon>
        <taxon>Nocardioidaceae</taxon>
        <taxon>Thermasporomyces</taxon>
    </lineage>
</organism>
<sequence length="238" mass="25428">MPPHVLPPQVCGTGRGVARRGAIPAVTSVVGGRRLAEPAGVRRRHRLVERRARTRRAGAPVTRGRPVCLMGGRGWVARVPTSRRPAWRVEGSLPGERFEIPRLVPPRGTVLAGSAGLARPTRRVPTDVETCPGDLGASRESRLRPVPGGLEARAALSPGGRSTDPSVWWARRRSRRRRLGRAASPAPSGVASRTWAPRSPRIVNPSEGVVTDGDDATLRVAPRGTPPRACSLASDTLE</sequence>
<dbReference type="AlphaFoldDB" id="A0A3D9V3S4"/>
<feature type="region of interest" description="Disordered" evidence="1">
    <location>
        <begin position="176"/>
        <end position="238"/>
    </location>
</feature>
<proteinExistence type="predicted"/>
<keyword evidence="3" id="KW-1185">Reference proteome</keyword>
<evidence type="ECO:0000313" key="3">
    <source>
        <dbReference type="Proteomes" id="UP000256485"/>
    </source>
</evidence>
<name>A0A3D9V3S4_THECX</name>
<accession>A0A3D9V3S4</accession>
<evidence type="ECO:0000256" key="1">
    <source>
        <dbReference type="SAM" id="MobiDB-lite"/>
    </source>
</evidence>
<comment type="caution">
    <text evidence="2">The sequence shown here is derived from an EMBL/GenBank/DDBJ whole genome shotgun (WGS) entry which is preliminary data.</text>
</comment>
<dbReference type="Proteomes" id="UP000256485">
    <property type="component" value="Unassembled WGS sequence"/>
</dbReference>
<dbReference type="EMBL" id="QTUC01000001">
    <property type="protein sequence ID" value="REF36462.1"/>
    <property type="molecule type" value="Genomic_DNA"/>
</dbReference>